<dbReference type="Pfam" id="PF00534">
    <property type="entry name" value="Glycos_transf_1"/>
    <property type="match status" value="1"/>
</dbReference>
<comment type="caution">
    <text evidence="3">The sequence shown here is derived from an EMBL/GenBank/DDBJ whole genome shotgun (WGS) entry which is preliminary data.</text>
</comment>
<dbReference type="PANTHER" id="PTHR46401">
    <property type="entry name" value="GLYCOSYLTRANSFERASE WBBK-RELATED"/>
    <property type="match status" value="1"/>
</dbReference>
<evidence type="ECO:0000313" key="4">
    <source>
        <dbReference type="Proteomes" id="UP000800984"/>
    </source>
</evidence>
<feature type="domain" description="Glycosyl transferase family 1" evidence="2">
    <location>
        <begin position="188"/>
        <end position="337"/>
    </location>
</feature>
<organism evidence="3 4">
    <name type="scientific">Flavobacterium difficile</name>
    <dbReference type="NCBI Taxonomy" id="2709659"/>
    <lineage>
        <taxon>Bacteria</taxon>
        <taxon>Pseudomonadati</taxon>
        <taxon>Bacteroidota</taxon>
        <taxon>Flavobacteriia</taxon>
        <taxon>Flavobacteriales</taxon>
        <taxon>Flavobacteriaceae</taxon>
        <taxon>Flavobacterium</taxon>
    </lineage>
</organism>
<sequence>MKNKKIVISGINMVEGGIFTILHNVLQELSEFNKNNTIEVIALVHDATKFNFPNIQLIEIPNSKKSWWFRLYYEYFYFKKLSKKLKPDVWLSLHDTTPRVMAKKQFVYCHHPTTFFKPTWKDWKFDYKIGVFSLFYDTLFQINITKNHTVFVQQHWIKEVFEKRFQIKNVKVALPEFVEEITTETYNFETGKIHFFYPSFPRSFKNHETILEAIKILPHEIKDKCQFHFTTIKDSKEKYARFLIKEYSFLNNVVFYGKVKRKQLLSMYNSMDCLIFPSKIETWGLPISEAKAYKKPLFLANLPYAKETCGDYEKVTFFEETNAVNLAQLITEFVKGKHQFKGNKTPYPTNEDLQNWEEVFHYILTD</sequence>
<evidence type="ECO:0000259" key="2">
    <source>
        <dbReference type="Pfam" id="PF00534"/>
    </source>
</evidence>
<dbReference type="SUPFAM" id="SSF53756">
    <property type="entry name" value="UDP-Glycosyltransferase/glycogen phosphorylase"/>
    <property type="match status" value="1"/>
</dbReference>
<dbReference type="PANTHER" id="PTHR46401:SF2">
    <property type="entry name" value="GLYCOSYLTRANSFERASE WBBK-RELATED"/>
    <property type="match status" value="1"/>
</dbReference>
<reference evidence="3 4" key="1">
    <citation type="submission" date="2020-02" db="EMBL/GenBank/DDBJ databases">
        <authorList>
            <person name="Chen W.-M."/>
        </authorList>
    </citation>
    <scope>NUCLEOTIDE SEQUENCE [LARGE SCALE GENOMIC DNA]</scope>
    <source>
        <strain evidence="3 4">KDG-16</strain>
    </source>
</reference>
<protein>
    <submittedName>
        <fullName evidence="3">Glycosyltransferase family 4 protein</fullName>
    </submittedName>
</protein>
<keyword evidence="4" id="KW-1185">Reference proteome</keyword>
<dbReference type="RefSeq" id="WP_166076688.1">
    <property type="nucleotide sequence ID" value="NZ_JAAJBT010000002.1"/>
</dbReference>
<evidence type="ECO:0000256" key="1">
    <source>
        <dbReference type="ARBA" id="ARBA00022679"/>
    </source>
</evidence>
<gene>
    <name evidence="3" type="ORF">G4D72_05830</name>
</gene>
<proteinExistence type="predicted"/>
<dbReference type="InterPro" id="IPR001296">
    <property type="entry name" value="Glyco_trans_1"/>
</dbReference>
<accession>A0ABX0I367</accession>
<evidence type="ECO:0000313" key="3">
    <source>
        <dbReference type="EMBL" id="NHM01629.1"/>
    </source>
</evidence>
<dbReference type="Gene3D" id="3.40.50.2000">
    <property type="entry name" value="Glycogen Phosphorylase B"/>
    <property type="match status" value="1"/>
</dbReference>
<dbReference type="Proteomes" id="UP000800984">
    <property type="component" value="Unassembled WGS sequence"/>
</dbReference>
<name>A0ABX0I367_9FLAO</name>
<dbReference type="EMBL" id="JAAJBT010000002">
    <property type="protein sequence ID" value="NHM01629.1"/>
    <property type="molecule type" value="Genomic_DNA"/>
</dbReference>
<keyword evidence="1" id="KW-0808">Transferase</keyword>